<name>X0WXZ7_9ZZZZ</name>
<organism evidence="2">
    <name type="scientific">marine sediment metagenome</name>
    <dbReference type="NCBI Taxonomy" id="412755"/>
    <lineage>
        <taxon>unclassified sequences</taxon>
        <taxon>metagenomes</taxon>
        <taxon>ecological metagenomes</taxon>
    </lineage>
</organism>
<reference evidence="2" key="1">
    <citation type="journal article" date="2014" name="Front. Microbiol.">
        <title>High frequency of phylogenetically diverse reductive dehalogenase-homologous genes in deep subseafloor sedimentary metagenomes.</title>
        <authorList>
            <person name="Kawai M."/>
            <person name="Futagami T."/>
            <person name="Toyoda A."/>
            <person name="Takaki Y."/>
            <person name="Nishi S."/>
            <person name="Hori S."/>
            <person name="Arai W."/>
            <person name="Tsubouchi T."/>
            <person name="Morono Y."/>
            <person name="Uchiyama I."/>
            <person name="Ito T."/>
            <person name="Fujiyama A."/>
            <person name="Inagaki F."/>
            <person name="Takami H."/>
        </authorList>
    </citation>
    <scope>NUCLEOTIDE SEQUENCE</scope>
    <source>
        <strain evidence="2">Expedition CK06-06</strain>
    </source>
</reference>
<dbReference type="AlphaFoldDB" id="X0WXZ7"/>
<comment type="caution">
    <text evidence="2">The sequence shown here is derived from an EMBL/GenBank/DDBJ whole genome shotgun (WGS) entry which is preliminary data.</text>
</comment>
<gene>
    <name evidence="2" type="ORF">S01H1_50417</name>
</gene>
<feature type="transmembrane region" description="Helical" evidence="1">
    <location>
        <begin position="12"/>
        <end position="35"/>
    </location>
</feature>
<evidence type="ECO:0008006" key="3">
    <source>
        <dbReference type="Google" id="ProtNLM"/>
    </source>
</evidence>
<evidence type="ECO:0000313" key="2">
    <source>
        <dbReference type="EMBL" id="GAG28062.1"/>
    </source>
</evidence>
<feature type="transmembrane region" description="Helical" evidence="1">
    <location>
        <begin position="42"/>
        <end position="63"/>
    </location>
</feature>
<evidence type="ECO:0000256" key="1">
    <source>
        <dbReference type="SAM" id="Phobius"/>
    </source>
</evidence>
<keyword evidence="1" id="KW-1133">Transmembrane helix</keyword>
<keyword evidence="1" id="KW-0812">Transmembrane</keyword>
<feature type="non-terminal residue" evidence="2">
    <location>
        <position position="1"/>
    </location>
</feature>
<protein>
    <recommendedName>
        <fullName evidence="3">ABC transmembrane type-1 domain-containing protein</fullName>
    </recommendedName>
</protein>
<dbReference type="EMBL" id="BARS01032485">
    <property type="protein sequence ID" value="GAG28062.1"/>
    <property type="molecule type" value="Genomic_DNA"/>
</dbReference>
<feature type="transmembrane region" description="Helical" evidence="1">
    <location>
        <begin position="69"/>
        <end position="90"/>
    </location>
</feature>
<sequence length="100" mass="10653">NFFNLTTSTGWNFLFGAAGILILGLGAALVVGFVTKSQTENYVLLPFIVSILIVFAGAFKSLIDYTLTIGGWVSGLTILILAPISIGYVISLAEFFRGTD</sequence>
<accession>X0WXZ7</accession>
<proteinExistence type="predicted"/>
<keyword evidence="1" id="KW-0472">Membrane</keyword>